<accession>A0A2B7Y3P3</accession>
<feature type="transmembrane region" description="Helical" evidence="6">
    <location>
        <begin position="107"/>
        <end position="128"/>
    </location>
</feature>
<feature type="region of interest" description="Disordered" evidence="5">
    <location>
        <begin position="1"/>
        <end position="25"/>
    </location>
</feature>
<evidence type="ECO:0000256" key="2">
    <source>
        <dbReference type="ARBA" id="ARBA00022692"/>
    </source>
</evidence>
<dbReference type="Gene3D" id="1.20.1250.20">
    <property type="entry name" value="MFS general substrate transporter like domains"/>
    <property type="match status" value="1"/>
</dbReference>
<feature type="transmembrane region" description="Helical" evidence="6">
    <location>
        <begin position="140"/>
        <end position="162"/>
    </location>
</feature>
<dbReference type="GO" id="GO:0022857">
    <property type="term" value="F:transmembrane transporter activity"/>
    <property type="evidence" value="ECO:0007669"/>
    <property type="project" value="InterPro"/>
</dbReference>
<feature type="transmembrane region" description="Helical" evidence="6">
    <location>
        <begin position="267"/>
        <end position="293"/>
    </location>
</feature>
<dbReference type="OrthoDB" id="446368at2759"/>
<feature type="compositionally biased region" description="Polar residues" evidence="5">
    <location>
        <begin position="15"/>
        <end position="25"/>
    </location>
</feature>
<dbReference type="AlphaFoldDB" id="A0A2B7Y3P3"/>
<evidence type="ECO:0000313" key="9">
    <source>
        <dbReference type="Proteomes" id="UP000223968"/>
    </source>
</evidence>
<sequence length="549" mass="60478">MAKQHPNMDVEKQINAETFDSETTTPLQIRGDSISSHKSLELGNEVERIEKPLARGNLACDNMNSDAIEESAEPPDPIRLPEDPTLVVWDGPSDPGNPMNWSIAKKWYITVSTSLVTLCVSFASSVFSQATSQTAELFHVSGLVMTLATSLVVVGFGFGPLIWGPLSELYGRMIPLWIGFVAFTIFHIPVATAQNVETILIFRFLIGAFGSSTIAIVGGILVDIWDPVARGVAVAIFAAATFVGPIAGPIAGAFIVNSHLGWRWTAWLTFIISAAFGLIGVFTIPETYAPVILQRRAARLRRETKNWALHSQLDEHTPTMSNIATKYLSRPPQMLFMEPILFLMTMYTALIYGMLYLFFFSYPVSFQQVRGWENPGIAALPFLGLCVGILCGLASIVYISKTRYVRKLKEHGRLVPEERLHEVIFGAVCLPIGLFWFSWTSSPDISWVSQTLAGIPIGTGIIIIFLQGINYLLDVYLIYANSALAANGIVRSIFGAVFPLFAVQMYHKLGVNWAGSLLGFLSVAMIPVPILFYVYGPKIRALSRYSPKL</sequence>
<dbReference type="Proteomes" id="UP000223968">
    <property type="component" value="Unassembled WGS sequence"/>
</dbReference>
<feature type="transmembrane region" description="Helical" evidence="6">
    <location>
        <begin position="340"/>
        <end position="359"/>
    </location>
</feature>
<comment type="subcellular location">
    <subcellularLocation>
        <location evidence="1">Membrane</location>
        <topology evidence="1">Multi-pass membrane protein</topology>
    </subcellularLocation>
</comment>
<evidence type="ECO:0000313" key="8">
    <source>
        <dbReference type="EMBL" id="PGH15462.1"/>
    </source>
</evidence>
<gene>
    <name evidence="8" type="ORF">AJ79_02439</name>
</gene>
<dbReference type="InterPro" id="IPR020846">
    <property type="entry name" value="MFS_dom"/>
</dbReference>
<comment type="caution">
    <text evidence="8">The sequence shown here is derived from an EMBL/GenBank/DDBJ whole genome shotgun (WGS) entry which is preliminary data.</text>
</comment>
<evidence type="ECO:0000256" key="5">
    <source>
        <dbReference type="SAM" id="MobiDB-lite"/>
    </source>
</evidence>
<feature type="transmembrane region" description="Helical" evidence="6">
    <location>
        <begin position="379"/>
        <end position="399"/>
    </location>
</feature>
<dbReference type="Pfam" id="PF07690">
    <property type="entry name" value="MFS_1"/>
    <property type="match status" value="1"/>
</dbReference>
<feature type="transmembrane region" description="Helical" evidence="6">
    <location>
        <begin position="199"/>
        <end position="222"/>
    </location>
</feature>
<proteinExistence type="predicted"/>
<dbReference type="EMBL" id="PDNB01000025">
    <property type="protein sequence ID" value="PGH15462.1"/>
    <property type="molecule type" value="Genomic_DNA"/>
</dbReference>
<keyword evidence="9" id="KW-1185">Reference proteome</keyword>
<feature type="transmembrane region" description="Helical" evidence="6">
    <location>
        <begin position="445"/>
        <end position="466"/>
    </location>
</feature>
<dbReference type="FunFam" id="1.20.1250.20:FF:000011">
    <property type="entry name" value="MFS multidrug transporter, putative"/>
    <property type="match status" value="1"/>
</dbReference>
<name>A0A2B7Y3P3_9EURO</name>
<dbReference type="InterPro" id="IPR011701">
    <property type="entry name" value="MFS"/>
</dbReference>
<evidence type="ECO:0000256" key="4">
    <source>
        <dbReference type="ARBA" id="ARBA00023136"/>
    </source>
</evidence>
<feature type="domain" description="Major facilitator superfamily (MFS) profile" evidence="7">
    <location>
        <begin position="109"/>
        <end position="549"/>
    </location>
</feature>
<dbReference type="SUPFAM" id="SSF103473">
    <property type="entry name" value="MFS general substrate transporter"/>
    <property type="match status" value="1"/>
</dbReference>
<organism evidence="8 9">
    <name type="scientific">Helicocarpus griseus UAMH5409</name>
    <dbReference type="NCBI Taxonomy" id="1447875"/>
    <lineage>
        <taxon>Eukaryota</taxon>
        <taxon>Fungi</taxon>
        <taxon>Dikarya</taxon>
        <taxon>Ascomycota</taxon>
        <taxon>Pezizomycotina</taxon>
        <taxon>Eurotiomycetes</taxon>
        <taxon>Eurotiomycetidae</taxon>
        <taxon>Onygenales</taxon>
        <taxon>Ajellomycetaceae</taxon>
        <taxon>Helicocarpus</taxon>
    </lineage>
</organism>
<dbReference type="PROSITE" id="PS50850">
    <property type="entry name" value="MFS"/>
    <property type="match status" value="1"/>
</dbReference>
<keyword evidence="2 6" id="KW-0812">Transmembrane</keyword>
<dbReference type="PANTHER" id="PTHR23502:SF47">
    <property type="entry name" value="MAJOR FACILITATOR SUPERFAMILY (MFS) PROFILE DOMAIN-CONTAINING PROTEIN-RELATED"/>
    <property type="match status" value="1"/>
</dbReference>
<feature type="transmembrane region" description="Helical" evidence="6">
    <location>
        <begin position="174"/>
        <end position="193"/>
    </location>
</feature>
<feature type="transmembrane region" description="Helical" evidence="6">
    <location>
        <begin position="513"/>
        <end position="535"/>
    </location>
</feature>
<protein>
    <recommendedName>
        <fullName evidence="7">Major facilitator superfamily (MFS) profile domain-containing protein</fullName>
    </recommendedName>
</protein>
<dbReference type="CDD" id="cd17323">
    <property type="entry name" value="MFS_Tpo1_MDR_like"/>
    <property type="match status" value="1"/>
</dbReference>
<feature type="compositionally biased region" description="Basic and acidic residues" evidence="5">
    <location>
        <begin position="1"/>
        <end position="14"/>
    </location>
</feature>
<feature type="transmembrane region" description="Helical" evidence="6">
    <location>
        <begin position="478"/>
        <end position="501"/>
    </location>
</feature>
<dbReference type="PANTHER" id="PTHR23502">
    <property type="entry name" value="MAJOR FACILITATOR SUPERFAMILY"/>
    <property type="match status" value="1"/>
</dbReference>
<keyword evidence="4 6" id="KW-0472">Membrane</keyword>
<feature type="transmembrane region" description="Helical" evidence="6">
    <location>
        <begin position="234"/>
        <end position="255"/>
    </location>
</feature>
<dbReference type="GO" id="GO:0005886">
    <property type="term" value="C:plasma membrane"/>
    <property type="evidence" value="ECO:0007669"/>
    <property type="project" value="TreeGrafter"/>
</dbReference>
<dbReference type="InterPro" id="IPR036259">
    <property type="entry name" value="MFS_trans_sf"/>
</dbReference>
<evidence type="ECO:0000256" key="3">
    <source>
        <dbReference type="ARBA" id="ARBA00022989"/>
    </source>
</evidence>
<feature type="transmembrane region" description="Helical" evidence="6">
    <location>
        <begin position="420"/>
        <end position="439"/>
    </location>
</feature>
<keyword evidence="3 6" id="KW-1133">Transmembrane helix</keyword>
<evidence type="ECO:0000256" key="6">
    <source>
        <dbReference type="SAM" id="Phobius"/>
    </source>
</evidence>
<evidence type="ECO:0000256" key="1">
    <source>
        <dbReference type="ARBA" id="ARBA00004141"/>
    </source>
</evidence>
<reference evidence="8 9" key="1">
    <citation type="submission" date="2017-10" db="EMBL/GenBank/DDBJ databases">
        <title>Comparative genomics in systemic dimorphic fungi from Ajellomycetaceae.</title>
        <authorList>
            <person name="Munoz J.F."/>
            <person name="Mcewen J.G."/>
            <person name="Clay O.K."/>
            <person name="Cuomo C.A."/>
        </authorList>
    </citation>
    <scope>NUCLEOTIDE SEQUENCE [LARGE SCALE GENOMIC DNA]</scope>
    <source>
        <strain evidence="8 9">UAMH5409</strain>
    </source>
</reference>
<evidence type="ECO:0000259" key="7">
    <source>
        <dbReference type="PROSITE" id="PS50850"/>
    </source>
</evidence>
<dbReference type="STRING" id="1447875.A0A2B7Y3P3"/>